<dbReference type="RefSeq" id="WP_194447292.1">
    <property type="nucleotide sequence ID" value="NZ_CP063849.1"/>
</dbReference>
<evidence type="ECO:0000313" key="3">
    <source>
        <dbReference type="Proteomes" id="UP000593892"/>
    </source>
</evidence>
<dbReference type="InterPro" id="IPR035959">
    <property type="entry name" value="RutC-like_sf"/>
</dbReference>
<name>A0A7S7NL41_PALFE</name>
<dbReference type="EMBL" id="CP063849">
    <property type="protein sequence ID" value="QOY85622.1"/>
    <property type="molecule type" value="Genomic_DNA"/>
</dbReference>
<dbReference type="Proteomes" id="UP000593892">
    <property type="component" value="Chromosome"/>
</dbReference>
<dbReference type="SUPFAM" id="SSF55298">
    <property type="entry name" value="YjgF-like"/>
    <property type="match status" value="1"/>
</dbReference>
<accession>A0A7S7NL41</accession>
<evidence type="ECO:0000313" key="2">
    <source>
        <dbReference type="EMBL" id="QOY85622.1"/>
    </source>
</evidence>
<organism evidence="2 3">
    <name type="scientific">Paludibaculum fermentans</name>
    <dbReference type="NCBI Taxonomy" id="1473598"/>
    <lineage>
        <taxon>Bacteria</taxon>
        <taxon>Pseudomonadati</taxon>
        <taxon>Acidobacteriota</taxon>
        <taxon>Terriglobia</taxon>
        <taxon>Bryobacterales</taxon>
        <taxon>Bryobacteraceae</taxon>
        <taxon>Paludibaculum</taxon>
    </lineage>
</organism>
<dbReference type="PANTHER" id="PTHR43760:SF1">
    <property type="entry name" value="ENDORIBONUCLEASE L-PSP_CHORISMATE MUTASE-LIKE DOMAIN-CONTAINING PROTEIN"/>
    <property type="match status" value="1"/>
</dbReference>
<protein>
    <submittedName>
        <fullName evidence="2">RidA family protein</fullName>
    </submittedName>
</protein>
<dbReference type="InterPro" id="IPR013813">
    <property type="entry name" value="Endoribo_LPSP/chorism_mut-like"/>
</dbReference>
<dbReference type="Pfam" id="PF14588">
    <property type="entry name" value="YjgF_endoribonc"/>
    <property type="match status" value="1"/>
</dbReference>
<proteinExistence type="predicted"/>
<reference evidence="2 3" key="1">
    <citation type="submission" date="2020-10" db="EMBL/GenBank/DDBJ databases">
        <title>Complete genome sequence of Paludibaculum fermentans P105T, a facultatively anaerobic acidobacterium capable of dissimilatory Fe(III) reduction.</title>
        <authorList>
            <person name="Dedysh S.N."/>
            <person name="Beletsky A.V."/>
            <person name="Kulichevskaya I.S."/>
            <person name="Mardanov A.V."/>
            <person name="Ravin N.V."/>
        </authorList>
    </citation>
    <scope>NUCLEOTIDE SEQUENCE [LARGE SCALE GENOMIC DNA]</scope>
    <source>
        <strain evidence="2 3">P105</strain>
    </source>
</reference>
<dbReference type="KEGG" id="pfer:IRI77_22680"/>
<sequence length="167" mass="17473">MQKQIDQEGRHPSSGNAEDRLAAAGIDLPSAPTPFGAYVPAVRTGNLLFLSGMLPTVGHEAKFRGRVGRELTAEQGASAAYAAALNVLAVARQALGSLDRVTRVVRLGVYIAADGEPVDQPKIADAASELLRDIFGQDKVSVRLVFGVASLPLGVPVELEAIFEIAG</sequence>
<dbReference type="CDD" id="cd02199">
    <property type="entry name" value="YjgF_YER057c_UK114_like_1"/>
    <property type="match status" value="1"/>
</dbReference>
<dbReference type="Gene3D" id="3.30.1330.40">
    <property type="entry name" value="RutC-like"/>
    <property type="match status" value="1"/>
</dbReference>
<dbReference type="PANTHER" id="PTHR43760">
    <property type="entry name" value="ENDORIBONUCLEASE-RELATED"/>
    <property type="match status" value="1"/>
</dbReference>
<feature type="domain" description="Endoribonuclease L-PSP/chorismate mutase-like" evidence="1">
    <location>
        <begin position="18"/>
        <end position="153"/>
    </location>
</feature>
<keyword evidence="3" id="KW-1185">Reference proteome</keyword>
<evidence type="ECO:0000259" key="1">
    <source>
        <dbReference type="Pfam" id="PF14588"/>
    </source>
</evidence>
<gene>
    <name evidence="2" type="ORF">IRI77_22680</name>
</gene>
<dbReference type="AlphaFoldDB" id="A0A7S7NL41"/>